<sequence>MSVPESCTVLIVGGGPAGSFAAAALGREDIDVVLLEAESFPSRYHVGESMLPSMRYFLKIIGLYDTFDAHGFTRKNGAAFQFNRSQPEAYTDFIAADKSGYAWNVVRSQADDLLFRHAGKCGSRTFDATKVDSVQFEPTDVAMNGNGIESIDPAAKLGRPVSAKWRRKDGSSGTISFQYMVDASGRRGLLSTTYLKNRSINPNLKNIAHWGYWKGGATFSPGTRMEGAPYFEALTDASGWCWFIPLHDGTTSVGVVQNLETSIAQKKQQGSPSTRNFYLESLNLAPEIRKLLRAATISGDIKSASDWSYHASSYAFPGARICGDAGCFIDPLFSSGVHLAILGGLSAAVTIAASIKGQCSELQGVSWHTKKITESYMRFFLVVSTGVKQIRCQDDAIIRDSDETGFDRAFDIFKPVIQGTADADSTGTLSREDIHKTVEYCFNALMHISPNEVLIEKLRSVHSAGADKVKAIEALEKNLTEEESQELKYILGFVEDMFTIDNFIINSIDGLVPSVERRHLGLVEAKQVECARL</sequence>
<evidence type="ECO:0000256" key="3">
    <source>
        <dbReference type="ARBA" id="ARBA00023002"/>
    </source>
</evidence>
<reference evidence="5 6" key="1">
    <citation type="journal article" date="2014" name="Genome Biol. Evol.">
        <title>Comparative genomics and transcriptomics analyses reveal divergent lifestyle features of nematode endoparasitic fungus Hirsutella minnesotensis.</title>
        <authorList>
            <person name="Lai Y."/>
            <person name="Liu K."/>
            <person name="Zhang X."/>
            <person name="Zhang X."/>
            <person name="Li K."/>
            <person name="Wang N."/>
            <person name="Shu C."/>
            <person name="Wu Y."/>
            <person name="Wang C."/>
            <person name="Bushley K.E."/>
            <person name="Xiang M."/>
            <person name="Liu X."/>
        </authorList>
    </citation>
    <scope>NUCLEOTIDE SEQUENCE [LARGE SCALE GENOMIC DNA]</scope>
    <source>
        <strain evidence="5 6">3608</strain>
    </source>
</reference>
<dbReference type="PROSITE" id="PS00018">
    <property type="entry name" value="EF_HAND_1"/>
    <property type="match status" value="1"/>
</dbReference>
<keyword evidence="6" id="KW-1185">Reference proteome</keyword>
<dbReference type="Gene3D" id="3.50.50.60">
    <property type="entry name" value="FAD/NAD(P)-binding domain"/>
    <property type="match status" value="1"/>
</dbReference>
<comment type="similarity">
    <text evidence="1">Belongs to the flavin-dependent halogenase family.</text>
</comment>
<dbReference type="AlphaFoldDB" id="A0A0F8A1J1"/>
<evidence type="ECO:0000256" key="1">
    <source>
        <dbReference type="ARBA" id="ARBA00005706"/>
    </source>
</evidence>
<dbReference type="Proteomes" id="UP000054481">
    <property type="component" value="Unassembled WGS sequence"/>
</dbReference>
<dbReference type="PRINTS" id="PR00420">
    <property type="entry name" value="RNGMNOXGNASE"/>
</dbReference>
<dbReference type="InterPro" id="IPR018247">
    <property type="entry name" value="EF_Hand_1_Ca_BS"/>
</dbReference>
<proteinExistence type="inferred from homology"/>
<evidence type="ECO:0000256" key="4">
    <source>
        <dbReference type="ARBA" id="ARBA00023033"/>
    </source>
</evidence>
<dbReference type="SUPFAM" id="SSF51905">
    <property type="entry name" value="FAD/NAD(P)-binding domain"/>
    <property type="match status" value="1"/>
</dbReference>
<evidence type="ECO:0000313" key="6">
    <source>
        <dbReference type="Proteomes" id="UP000054481"/>
    </source>
</evidence>
<name>A0A0F8A1J1_9HYPO</name>
<evidence type="ECO:0008006" key="7">
    <source>
        <dbReference type="Google" id="ProtNLM"/>
    </source>
</evidence>
<keyword evidence="3" id="KW-0560">Oxidoreductase</keyword>
<protein>
    <recommendedName>
        <fullName evidence="7">FAD-binding domain-containing protein</fullName>
    </recommendedName>
</protein>
<dbReference type="EMBL" id="KQ030714">
    <property type="protein sequence ID" value="KJZ69464.1"/>
    <property type="molecule type" value="Genomic_DNA"/>
</dbReference>
<dbReference type="InterPro" id="IPR036188">
    <property type="entry name" value="FAD/NAD-bd_sf"/>
</dbReference>
<evidence type="ECO:0000256" key="2">
    <source>
        <dbReference type="ARBA" id="ARBA00022946"/>
    </source>
</evidence>
<dbReference type="Pfam" id="PF04820">
    <property type="entry name" value="Trp_halogenase"/>
    <property type="match status" value="2"/>
</dbReference>
<keyword evidence="4" id="KW-0503">Monooxygenase</keyword>
<dbReference type="PANTHER" id="PTHR43747:SF5">
    <property type="entry name" value="FAD-BINDING DOMAIN-CONTAINING PROTEIN"/>
    <property type="match status" value="1"/>
</dbReference>
<dbReference type="InterPro" id="IPR006905">
    <property type="entry name" value="Flavin_halogenase"/>
</dbReference>
<dbReference type="InterPro" id="IPR050816">
    <property type="entry name" value="Flavin-dep_Halogenase_NPB"/>
</dbReference>
<organism evidence="5 6">
    <name type="scientific">Hirsutella minnesotensis 3608</name>
    <dbReference type="NCBI Taxonomy" id="1043627"/>
    <lineage>
        <taxon>Eukaryota</taxon>
        <taxon>Fungi</taxon>
        <taxon>Dikarya</taxon>
        <taxon>Ascomycota</taxon>
        <taxon>Pezizomycotina</taxon>
        <taxon>Sordariomycetes</taxon>
        <taxon>Hypocreomycetidae</taxon>
        <taxon>Hypocreales</taxon>
        <taxon>Ophiocordycipitaceae</taxon>
        <taxon>Hirsutella</taxon>
    </lineage>
</organism>
<accession>A0A0F8A1J1</accession>
<dbReference type="OrthoDB" id="3340390at2759"/>
<dbReference type="PANTHER" id="PTHR43747">
    <property type="entry name" value="FAD-BINDING PROTEIN"/>
    <property type="match status" value="1"/>
</dbReference>
<dbReference type="GO" id="GO:0004497">
    <property type="term" value="F:monooxygenase activity"/>
    <property type="evidence" value="ECO:0007669"/>
    <property type="project" value="UniProtKB-KW"/>
</dbReference>
<keyword evidence="2" id="KW-0809">Transit peptide</keyword>
<gene>
    <name evidence="5" type="ORF">HIM_11147</name>
</gene>
<evidence type="ECO:0000313" key="5">
    <source>
        <dbReference type="EMBL" id="KJZ69464.1"/>
    </source>
</evidence>